<dbReference type="EMBL" id="MWDB01000017">
    <property type="protein sequence ID" value="OQB41410.1"/>
    <property type="molecule type" value="Genomic_DNA"/>
</dbReference>
<reference evidence="1" key="1">
    <citation type="submission" date="2017-02" db="EMBL/GenBank/DDBJ databases">
        <title>Delving into the versatile metabolic prowess of the omnipresent phylum Bacteroidetes.</title>
        <authorList>
            <person name="Nobu M.K."/>
            <person name="Mei R."/>
            <person name="Narihiro T."/>
            <person name="Kuroda K."/>
            <person name="Liu W.-T."/>
        </authorList>
    </citation>
    <scope>NUCLEOTIDE SEQUENCE</scope>
    <source>
        <strain evidence="1">ADurb.Bin160</strain>
    </source>
</reference>
<organism evidence="1">
    <name type="scientific">candidate division CPR1 bacterium ADurb.Bin160</name>
    <dbReference type="NCBI Taxonomy" id="1852826"/>
    <lineage>
        <taxon>Bacteria</taxon>
        <taxon>candidate division CPR1</taxon>
    </lineage>
</organism>
<dbReference type="AlphaFoldDB" id="A0A1V5ZM99"/>
<name>A0A1V5ZM99_9BACT</name>
<gene>
    <name evidence="1" type="ORF">BWY04_00828</name>
</gene>
<evidence type="ECO:0000313" key="1">
    <source>
        <dbReference type="EMBL" id="OQB41410.1"/>
    </source>
</evidence>
<comment type="caution">
    <text evidence="1">The sequence shown here is derived from an EMBL/GenBank/DDBJ whole genome shotgun (WGS) entry which is preliminary data.</text>
</comment>
<protein>
    <submittedName>
        <fullName evidence="1">Uncharacterized protein</fullName>
    </submittedName>
</protein>
<dbReference type="Proteomes" id="UP000485621">
    <property type="component" value="Unassembled WGS sequence"/>
</dbReference>
<accession>A0A1V5ZM99</accession>
<sequence>MNQSFVFNSSDNPTINIITPPHASSGQNYILSSIDFVVSDSWAGVDTDKVFITIPSIYSGTTLLLTGYTYS</sequence>
<proteinExistence type="predicted"/>